<dbReference type="RefSeq" id="WP_055213422.1">
    <property type="nucleotide sequence ID" value="NZ_CYXO01000002.1"/>
</dbReference>
<dbReference type="Proteomes" id="UP000095597">
    <property type="component" value="Unassembled WGS sequence"/>
</dbReference>
<protein>
    <submittedName>
        <fullName evidence="1">p22 coat protein-gene protein 5</fullName>
    </submittedName>
</protein>
<dbReference type="EMBL" id="CYXO01000002">
    <property type="protein sequence ID" value="CUM75658.1"/>
    <property type="molecule type" value="Genomic_DNA"/>
</dbReference>
<name>A0A173REC9_9FIRM</name>
<evidence type="ECO:0000313" key="1">
    <source>
        <dbReference type="EMBL" id="CUM75658.1"/>
    </source>
</evidence>
<keyword evidence="1" id="KW-0167">Capsid protein</keyword>
<dbReference type="OrthoDB" id="1867599at2"/>
<keyword evidence="1" id="KW-0946">Virion</keyword>
<accession>A0A173REC9</accession>
<dbReference type="AlphaFoldDB" id="A0A173REC9"/>
<evidence type="ECO:0000313" key="2">
    <source>
        <dbReference type="Proteomes" id="UP000095597"/>
    </source>
</evidence>
<sequence length="363" mass="39038">MPNTILTPKIIAQEALMVLESQLTMAGLVHRDYSKEFVRVGDTITIRKPAKFVAKNFVGETHGQDITEGSTTVKMDRFRDVTVNVSSKELTLDIKDFSEQVVTPAISAIAQAVDQDLLAVGIEKAAKTATVSAKPALTDIAGVGKALDMSKAPIQNRRLILPAEIKYKYNTLDNFAKQCYAGDSQALRDAEVGRVYTCDTFSSENCPHSAAEKPGTVTGYKVTGTKDTTEFTVSAGEPATGKIAEGDQLIVNGYVYTVQEDVTLVGGAGTIKVDQNLPTDVTEVAAKVISKAHALGFHRNGLALVTRQLELPMGASKAHIASANGLAVRVVFGYDMKTKKDTISFDIIYGIKELDESLLVDFS</sequence>
<gene>
    <name evidence="1" type="ORF">ERS852573_00383</name>
</gene>
<proteinExistence type="predicted"/>
<reference evidence="1 2" key="1">
    <citation type="submission" date="2015-09" db="EMBL/GenBank/DDBJ databases">
        <authorList>
            <consortium name="Pathogen Informatics"/>
        </authorList>
    </citation>
    <scope>NUCLEOTIDE SEQUENCE [LARGE SCALE GENOMIC DNA]</scope>
    <source>
        <strain evidence="1 2">2789STDY5834961</strain>
    </source>
</reference>
<organism evidence="1 2">
    <name type="scientific">Dorea longicatena</name>
    <dbReference type="NCBI Taxonomy" id="88431"/>
    <lineage>
        <taxon>Bacteria</taxon>
        <taxon>Bacillati</taxon>
        <taxon>Bacillota</taxon>
        <taxon>Clostridia</taxon>
        <taxon>Lachnospirales</taxon>
        <taxon>Lachnospiraceae</taxon>
        <taxon>Dorea</taxon>
    </lineage>
</organism>